<dbReference type="Pfam" id="PF01702">
    <property type="entry name" value="TGT"/>
    <property type="match status" value="1"/>
</dbReference>
<dbReference type="HAMAP" id="MF_00168">
    <property type="entry name" value="Q_tRNA_Tgt"/>
    <property type="match status" value="1"/>
</dbReference>
<dbReference type="InterPro" id="IPR050076">
    <property type="entry name" value="ArchSynthase1/Queuine_TRR"/>
</dbReference>
<organism evidence="7 8">
    <name type="scientific">Aerophobetes bacterium</name>
    <dbReference type="NCBI Taxonomy" id="2030807"/>
    <lineage>
        <taxon>Bacteria</taxon>
        <taxon>Candidatus Aerophobota</taxon>
    </lineage>
</organism>
<feature type="binding site" evidence="5">
    <location>
        <position position="145"/>
    </location>
    <ligand>
        <name>substrate</name>
    </ligand>
</feature>
<dbReference type="AlphaFoldDB" id="A0A523ZF77"/>
<feature type="binding site" evidence="5">
    <location>
        <position position="216"/>
    </location>
    <ligand>
        <name>substrate</name>
    </ligand>
</feature>
<gene>
    <name evidence="5 7" type="primary">tgt</name>
    <name evidence="7" type="ORF">E3I16_02200</name>
</gene>
<feature type="binding site" evidence="5">
    <location>
        <begin position="91"/>
        <end position="95"/>
    </location>
    <ligand>
        <name>substrate</name>
    </ligand>
</feature>
<keyword evidence="2 5" id="KW-0808">Transferase</keyword>
<feature type="region of interest" description="RNA binding; important for wobble base 34 recognition" evidence="5">
    <location>
        <begin position="271"/>
        <end position="275"/>
    </location>
</feature>
<dbReference type="EMBL" id="SOHY01000137">
    <property type="protein sequence ID" value="TEU02407.1"/>
    <property type="molecule type" value="Genomic_DNA"/>
</dbReference>
<evidence type="ECO:0000256" key="4">
    <source>
        <dbReference type="ARBA" id="ARBA00050112"/>
    </source>
</evidence>
<evidence type="ECO:0000259" key="6">
    <source>
        <dbReference type="Pfam" id="PF01702"/>
    </source>
</evidence>
<name>A0A523ZF77_UNCAE</name>
<dbReference type="GO" id="GO:0008616">
    <property type="term" value="P:tRNA queuosine(34) biosynthetic process"/>
    <property type="evidence" value="ECO:0007669"/>
    <property type="project" value="UniProtKB-UniRule"/>
</dbReference>
<feature type="binding site" evidence="5">
    <location>
        <position position="306"/>
    </location>
    <ligand>
        <name>Zn(2+)</name>
        <dbReference type="ChEBI" id="CHEBI:29105"/>
    </ligand>
</feature>
<dbReference type="GO" id="GO:0005829">
    <property type="term" value="C:cytosol"/>
    <property type="evidence" value="ECO:0007669"/>
    <property type="project" value="TreeGrafter"/>
</dbReference>
<evidence type="ECO:0000256" key="5">
    <source>
        <dbReference type="HAMAP-Rule" id="MF_00168"/>
    </source>
</evidence>
<feature type="binding site" evidence="5">
    <location>
        <position position="309"/>
    </location>
    <ligand>
        <name>Zn(2+)</name>
        <dbReference type="ChEBI" id="CHEBI:29105"/>
    </ligand>
</feature>
<comment type="catalytic activity">
    <reaction evidence="4 5">
        <text>7-aminomethyl-7-carbaguanine + guanosine(34) in tRNA = 7-aminomethyl-7-carbaguanosine(34) in tRNA + guanine</text>
        <dbReference type="Rhea" id="RHEA:24104"/>
        <dbReference type="Rhea" id="RHEA-COMP:10341"/>
        <dbReference type="Rhea" id="RHEA-COMP:10342"/>
        <dbReference type="ChEBI" id="CHEBI:16235"/>
        <dbReference type="ChEBI" id="CHEBI:58703"/>
        <dbReference type="ChEBI" id="CHEBI:74269"/>
        <dbReference type="ChEBI" id="CHEBI:82833"/>
        <dbReference type="EC" id="2.4.2.29"/>
    </reaction>
</comment>
<comment type="pathway">
    <text evidence="5">tRNA modification; tRNA-queuosine biosynthesis.</text>
</comment>
<comment type="cofactor">
    <cofactor evidence="5">
        <name>Zn(2+)</name>
        <dbReference type="ChEBI" id="CHEBI:29105"/>
    </cofactor>
    <text evidence="5">Binds 1 zinc ion per subunit.</text>
</comment>
<evidence type="ECO:0000256" key="2">
    <source>
        <dbReference type="ARBA" id="ARBA00022679"/>
    </source>
</evidence>
<dbReference type="Gene3D" id="3.20.20.105">
    <property type="entry name" value="Queuine tRNA-ribosyltransferase-like"/>
    <property type="match status" value="1"/>
</dbReference>
<feature type="binding site" evidence="5">
    <location>
        <position position="335"/>
    </location>
    <ligand>
        <name>Zn(2+)</name>
        <dbReference type="ChEBI" id="CHEBI:29105"/>
    </ligand>
</feature>
<dbReference type="InterPro" id="IPR002616">
    <property type="entry name" value="tRNA_ribo_trans-like"/>
</dbReference>
<accession>A0A523ZF77</accession>
<dbReference type="UniPathway" id="UPA00392"/>
<reference evidence="7 8" key="1">
    <citation type="submission" date="2019-03" db="EMBL/GenBank/DDBJ databases">
        <title>Metabolic potential of uncultured bacteria and archaea associated with petroleum seepage in deep-sea sediments.</title>
        <authorList>
            <person name="Dong X."/>
            <person name="Hubert C."/>
        </authorList>
    </citation>
    <scope>NUCLEOTIDE SEQUENCE [LARGE SCALE GENOMIC DNA]</scope>
    <source>
        <strain evidence="7">E26_bin6</strain>
    </source>
</reference>
<dbReference type="EC" id="2.4.2.29" evidence="5"/>
<dbReference type="Proteomes" id="UP000316674">
    <property type="component" value="Unassembled WGS sequence"/>
</dbReference>
<feature type="binding site" evidence="5">
    <location>
        <position position="189"/>
    </location>
    <ligand>
        <name>substrate</name>
    </ligand>
</feature>
<keyword evidence="5" id="KW-0479">Metal-binding</keyword>
<feature type="active site" description="Nucleophile" evidence="5">
    <location>
        <position position="266"/>
    </location>
</feature>
<feature type="domain" description="tRNA-guanine(15) transglycosylase-like" evidence="6">
    <location>
        <begin position="12"/>
        <end position="368"/>
    </location>
</feature>
<evidence type="ECO:0000313" key="7">
    <source>
        <dbReference type="EMBL" id="TEU02407.1"/>
    </source>
</evidence>
<dbReference type="GO" id="GO:0046872">
    <property type="term" value="F:metal ion binding"/>
    <property type="evidence" value="ECO:0007669"/>
    <property type="project" value="UniProtKB-KW"/>
</dbReference>
<dbReference type="NCBIfam" id="TIGR00449">
    <property type="entry name" value="tgt_general"/>
    <property type="match status" value="1"/>
</dbReference>
<feature type="binding site" evidence="5">
    <location>
        <position position="304"/>
    </location>
    <ligand>
        <name>Zn(2+)</name>
        <dbReference type="ChEBI" id="CHEBI:29105"/>
    </ligand>
</feature>
<comment type="caution">
    <text evidence="7">The sequence shown here is derived from an EMBL/GenBank/DDBJ whole genome shotgun (WGS) entry which is preliminary data.</text>
</comment>
<keyword evidence="1 5" id="KW-0328">Glycosyltransferase</keyword>
<comment type="function">
    <text evidence="5">Catalyzes the base-exchange of a guanine (G) residue with the queuine precursor 7-aminomethyl-7-deazaguanine (PreQ1) at position 34 (anticodon wobble position) in tRNAs with GU(N) anticodons (tRNA-Asp, -Asn, -His and -Tyr). Catalysis occurs through a double-displacement mechanism. The nucleophile active site attacks the C1' of nucleotide 34 to detach the guanine base from the RNA, forming a covalent enzyme-RNA intermediate. The proton acceptor active site deprotonates the incoming PreQ1, allowing a nucleophilic attack on the C1' of the ribose to form the product. After dissociation, two additional enzymatic reactions on the tRNA convert PreQ1 to queuine (Q), resulting in the hypermodified nucleoside queuosine (7-(((4,5-cis-dihydroxy-2-cyclopenten-1-yl)amino)methyl)-7-deazaguanosine).</text>
</comment>
<feature type="active site" description="Proton acceptor" evidence="5">
    <location>
        <position position="91"/>
    </location>
</feature>
<dbReference type="PANTHER" id="PTHR46499:SF1">
    <property type="entry name" value="QUEUINE TRNA-RIBOSYLTRANSFERASE"/>
    <property type="match status" value="1"/>
</dbReference>
<feature type="region of interest" description="RNA binding" evidence="5">
    <location>
        <begin position="247"/>
        <end position="253"/>
    </location>
</feature>
<comment type="subunit">
    <text evidence="5">Homodimer. Within each dimer, one monomer is responsible for RNA recognition and catalysis, while the other monomer binds to the replacement base PreQ1.</text>
</comment>
<keyword evidence="5" id="KW-0862">Zinc</keyword>
<dbReference type="InterPro" id="IPR004803">
    <property type="entry name" value="TGT"/>
</dbReference>
<comment type="similarity">
    <text evidence="5">Belongs to the queuine tRNA-ribosyltransferase family.</text>
</comment>
<keyword evidence="5" id="KW-0671">Queuosine biosynthesis</keyword>
<dbReference type="GO" id="GO:0008479">
    <property type="term" value="F:tRNA-guanosine(34) queuine transglycosylase activity"/>
    <property type="evidence" value="ECO:0007669"/>
    <property type="project" value="UniProtKB-UniRule"/>
</dbReference>
<dbReference type="InterPro" id="IPR036511">
    <property type="entry name" value="TGT-like_sf"/>
</dbReference>
<keyword evidence="3 5" id="KW-0819">tRNA processing</keyword>
<dbReference type="NCBIfam" id="TIGR00430">
    <property type="entry name" value="Q_tRNA_tgt"/>
    <property type="match status" value="1"/>
</dbReference>
<proteinExistence type="inferred from homology"/>
<dbReference type="SUPFAM" id="SSF51713">
    <property type="entry name" value="tRNA-guanine transglycosylase"/>
    <property type="match status" value="1"/>
</dbReference>
<evidence type="ECO:0000313" key="8">
    <source>
        <dbReference type="Proteomes" id="UP000316674"/>
    </source>
</evidence>
<dbReference type="FunFam" id="3.20.20.105:FF:000001">
    <property type="entry name" value="Queuine tRNA-ribosyltransferase"/>
    <property type="match status" value="1"/>
</dbReference>
<sequence length="370" mass="41389">MQFTLLDEDASTSARWGKISTAHGTFDTPTFMPVGTQGAVKGISPEDLREMGIGVILCNAYHLYLRPGYQTIAKLGGLHSFMNWQGAIITDSGGYQIFSISSLQKSSQEGVRFKSHIDGSEHFLTPEDVLKIQFALGADLMMVLDECTSYPITHSQAEKSLAVTLNWARRTKQALVNYKNNSGLFGIVQGSTFKDLRKRCAEELVELDFDGYALGGLGVGEPPSLRKELIEFSAGYLPSGKPRYLMGIGTPEELLDSVSLGIDIFDCALPTRIARNGGIFTRKGQISLRNAEYKEDSNPLDVECDCYTCRNYSRAYLRHLLWAREILGMRLTSYHNVYFLARLMKEAGGAIKKDRFREFKDEFLEMYNNS</sequence>
<evidence type="ECO:0000256" key="1">
    <source>
        <dbReference type="ARBA" id="ARBA00022676"/>
    </source>
</evidence>
<evidence type="ECO:0000256" key="3">
    <source>
        <dbReference type="ARBA" id="ARBA00022694"/>
    </source>
</evidence>
<protein>
    <recommendedName>
        <fullName evidence="5">Queuine tRNA-ribosyltransferase</fullName>
        <ecNumber evidence="5">2.4.2.29</ecNumber>
    </recommendedName>
    <alternativeName>
        <fullName evidence="5">Guanine insertion enzyme</fullName>
    </alternativeName>
    <alternativeName>
        <fullName evidence="5">tRNA-guanine transglycosylase</fullName>
    </alternativeName>
</protein>
<dbReference type="PANTHER" id="PTHR46499">
    <property type="entry name" value="QUEUINE TRNA-RIBOSYLTRANSFERASE"/>
    <property type="match status" value="1"/>
</dbReference>